<feature type="domain" description="NarG-like" evidence="2">
    <location>
        <begin position="44"/>
        <end position="136"/>
    </location>
</feature>
<evidence type="ECO:0000313" key="3">
    <source>
        <dbReference type="EMBL" id="MBA4536479.1"/>
    </source>
</evidence>
<evidence type="ECO:0000256" key="1">
    <source>
        <dbReference type="SAM" id="Phobius"/>
    </source>
</evidence>
<dbReference type="EMBL" id="JAAIWN010000007">
    <property type="protein sequence ID" value="NEY80847.1"/>
    <property type="molecule type" value="Genomic_DNA"/>
</dbReference>
<proteinExistence type="predicted"/>
<evidence type="ECO:0000313" key="6">
    <source>
        <dbReference type="Proteomes" id="UP000570010"/>
    </source>
</evidence>
<comment type="caution">
    <text evidence="4">The sequence shown here is derived from an EMBL/GenBank/DDBJ whole genome shotgun (WGS) entry which is preliminary data.</text>
</comment>
<evidence type="ECO:0000313" key="5">
    <source>
        <dbReference type="Proteomes" id="UP000472971"/>
    </source>
</evidence>
<keyword evidence="1" id="KW-0472">Membrane</keyword>
<dbReference type="RefSeq" id="WP_163240651.1">
    <property type="nucleotide sequence ID" value="NZ_JAAIWN010000007.1"/>
</dbReference>
<reference evidence="4 5" key="1">
    <citation type="submission" date="2020-02" db="EMBL/GenBank/DDBJ databases">
        <title>Bacillus aquiflavi sp. nov., isolated from yellow water of strong flavor Chinese baijiu in Yibin region of China.</title>
        <authorList>
            <person name="Xie J."/>
        </authorList>
    </citation>
    <scope>NUCLEOTIDE SEQUENCE [LARGE SCALE GENOMIC DNA]</scope>
    <source>
        <strain evidence="4 5">3H-10</strain>
    </source>
</reference>
<evidence type="ECO:0000259" key="2">
    <source>
        <dbReference type="Pfam" id="PF02665"/>
    </source>
</evidence>
<keyword evidence="5" id="KW-1185">Reference proteome</keyword>
<sequence length="139" mass="16321">MEILQIILWIVYPYFAIAILGMGLVWRFDDDVNYIENPPYSVRASKILKCTVKSLLLLSLFSGISVFIFRSITNEPLLLFYWFVSLVQLNPDMDLIMNISILSRTHLLFLFTFLTMTSLTSYITYLIKPHLYIKNRLIK</sequence>
<name>A0A6B3VX31_9BACI</name>
<accession>A0A6B3VX31</accession>
<dbReference type="InterPro" id="IPR023234">
    <property type="entry name" value="NarG-like_domain"/>
</dbReference>
<keyword evidence="1" id="KW-0812">Transmembrane</keyword>
<dbReference type="EMBL" id="JACEIO010000007">
    <property type="protein sequence ID" value="MBA4536479.1"/>
    <property type="molecule type" value="Genomic_DNA"/>
</dbReference>
<dbReference type="Proteomes" id="UP000472971">
    <property type="component" value="Unassembled WGS sequence"/>
</dbReference>
<feature type="transmembrane region" description="Helical" evidence="1">
    <location>
        <begin position="47"/>
        <end position="69"/>
    </location>
</feature>
<dbReference type="Proteomes" id="UP000570010">
    <property type="component" value="Unassembled WGS sequence"/>
</dbReference>
<dbReference type="AlphaFoldDB" id="A0A6B3VX31"/>
<keyword evidence="1" id="KW-1133">Transmembrane helix</keyword>
<feature type="transmembrane region" description="Helical" evidence="1">
    <location>
        <begin position="107"/>
        <end position="127"/>
    </location>
</feature>
<evidence type="ECO:0000313" key="4">
    <source>
        <dbReference type="EMBL" id="NEY80847.1"/>
    </source>
</evidence>
<dbReference type="Pfam" id="PF02665">
    <property type="entry name" value="Nitrate_red_gam"/>
    <property type="match status" value="1"/>
</dbReference>
<reference evidence="3 6" key="2">
    <citation type="submission" date="2020-07" db="EMBL/GenBank/DDBJ databases">
        <authorList>
            <person name="Feng H."/>
        </authorList>
    </citation>
    <scope>NUCLEOTIDE SEQUENCE [LARGE SCALE GENOMIC DNA]</scope>
    <source>
        <strain evidence="3">S-12</strain>
        <strain evidence="6">s-12</strain>
    </source>
</reference>
<gene>
    <name evidence="4" type="ORF">G4D64_04750</name>
    <name evidence="3" type="ORF">H1Z61_04785</name>
</gene>
<protein>
    <submittedName>
        <fullName evidence="4">Respiratory nitrate reductase subunit gamma</fullName>
    </submittedName>
</protein>
<feature type="transmembrane region" description="Helical" evidence="1">
    <location>
        <begin position="6"/>
        <end position="26"/>
    </location>
</feature>
<organism evidence="4 5">
    <name type="scientific">Bacillus aquiflavi</name>
    <dbReference type="NCBI Taxonomy" id="2672567"/>
    <lineage>
        <taxon>Bacteria</taxon>
        <taxon>Bacillati</taxon>
        <taxon>Bacillota</taxon>
        <taxon>Bacilli</taxon>
        <taxon>Bacillales</taxon>
        <taxon>Bacillaceae</taxon>
        <taxon>Bacillus</taxon>
    </lineage>
</organism>